<dbReference type="EMBL" id="JGVH01000030">
    <property type="protein sequence ID" value="KER03379.1"/>
    <property type="molecule type" value="Genomic_DNA"/>
</dbReference>
<evidence type="ECO:0000313" key="2">
    <source>
        <dbReference type="Proteomes" id="UP000028002"/>
    </source>
</evidence>
<dbReference type="PATRIC" id="fig|1393735.3.peg.1909"/>
<proteinExistence type="predicted"/>
<organism evidence="1 2">
    <name type="scientific">Photorhabdus temperata subsp. temperata Meg1</name>
    <dbReference type="NCBI Taxonomy" id="1393735"/>
    <lineage>
        <taxon>Bacteria</taxon>
        <taxon>Pseudomonadati</taxon>
        <taxon>Pseudomonadota</taxon>
        <taxon>Gammaproteobacteria</taxon>
        <taxon>Enterobacterales</taxon>
        <taxon>Morganellaceae</taxon>
        <taxon>Photorhabdus</taxon>
    </lineage>
</organism>
<dbReference type="Proteomes" id="UP000028002">
    <property type="component" value="Unassembled WGS sequence"/>
</dbReference>
<sequence length="88" mass="9956">MNKTKVANIKKSRLPELSVRNRTDKRTSPYQVVVLDSDGDELFTHISNGRYEYDDMLPAILCEAALAAHNPNLIVIDQGVEFQQPSRL</sequence>
<accession>A0A081RXH6</accession>
<name>A0A081RXH6_PHOTE</name>
<gene>
    <name evidence="1" type="ORF">MEG1DRAFT_01854</name>
</gene>
<protein>
    <submittedName>
        <fullName evidence="1">Uncharacterized protein</fullName>
    </submittedName>
</protein>
<dbReference type="AlphaFoldDB" id="A0A081RXH6"/>
<evidence type="ECO:0000313" key="1">
    <source>
        <dbReference type="EMBL" id="KER03379.1"/>
    </source>
</evidence>
<comment type="caution">
    <text evidence="1">The sequence shown here is derived from an EMBL/GenBank/DDBJ whole genome shotgun (WGS) entry which is preliminary data.</text>
</comment>
<reference evidence="1 2" key="1">
    <citation type="submission" date="2014-03" db="EMBL/GenBank/DDBJ databases">
        <title>Draft Genome of Photorhabdus temperata Meg1.</title>
        <authorList>
            <person name="Hurst S.G.IV."/>
            <person name="Morris K."/>
            <person name="Thomas K."/>
            <person name="Tisa L.S."/>
        </authorList>
    </citation>
    <scope>NUCLEOTIDE SEQUENCE [LARGE SCALE GENOMIC DNA]</scope>
    <source>
        <strain evidence="1 2">Meg1</strain>
    </source>
</reference>